<accession>A0A023FZP8</accession>
<dbReference type="EMBL" id="GBBM01008052">
    <property type="protein sequence ID" value="JAC27366.1"/>
    <property type="molecule type" value="mRNA"/>
</dbReference>
<evidence type="ECO:0000313" key="2">
    <source>
        <dbReference type="EMBL" id="JAC27366.1"/>
    </source>
</evidence>
<sequence>MLLRPFYFLAKRFLITFIPLFSIISSSKPKPPIITHKSSLFLDTDDREMYFSLGANLALTYSGRSFGVRSLG</sequence>
<proteinExistence type="evidence at transcript level"/>
<reference evidence="2" key="1">
    <citation type="submission" date="2014-03" db="EMBL/GenBank/DDBJ databases">
        <title>The sialotranscriptome of Amblyomma triste, Amblyomma parvum and Amblyomma cajennense ticks, uncovered by 454-based RNA-seq.</title>
        <authorList>
            <person name="Garcia G.R."/>
            <person name="Gardinassi L.G."/>
            <person name="Ribeiro J.M."/>
            <person name="Anatriello E."/>
            <person name="Ferreira B.R."/>
            <person name="Moreira H.N."/>
            <person name="Mafra C."/>
            <person name="Olegario M.M."/>
            <person name="Szabo P.J."/>
            <person name="Miranda-Santos I.K."/>
            <person name="Maruyama S.R."/>
        </authorList>
    </citation>
    <scope>NUCLEOTIDE SEQUENCE</scope>
    <source>
        <strain evidence="2">Mato Grasso do Sul</strain>
        <tissue evidence="2">Salivary glands</tissue>
    </source>
</reference>
<feature type="chain" id="PRO_5001516316" evidence="1">
    <location>
        <begin position="30"/>
        <end position="72"/>
    </location>
</feature>
<organism evidence="2">
    <name type="scientific">Amblyomma triste</name>
    <name type="common">Neotropical tick</name>
    <dbReference type="NCBI Taxonomy" id="251400"/>
    <lineage>
        <taxon>Eukaryota</taxon>
        <taxon>Metazoa</taxon>
        <taxon>Ecdysozoa</taxon>
        <taxon>Arthropoda</taxon>
        <taxon>Chelicerata</taxon>
        <taxon>Arachnida</taxon>
        <taxon>Acari</taxon>
        <taxon>Parasitiformes</taxon>
        <taxon>Ixodida</taxon>
        <taxon>Ixodoidea</taxon>
        <taxon>Ixodidae</taxon>
        <taxon>Amblyomminae</taxon>
        <taxon>Amblyomma</taxon>
    </lineage>
</organism>
<dbReference type="AlphaFoldDB" id="A0A023FZP8"/>
<keyword evidence="1" id="KW-0732">Signal</keyword>
<name>A0A023FZP8_AMBTT</name>
<evidence type="ECO:0000256" key="1">
    <source>
        <dbReference type="SAM" id="SignalP"/>
    </source>
</evidence>
<protein>
    <submittedName>
        <fullName evidence="2">Putative secreted protein</fullName>
    </submittedName>
</protein>
<feature type="signal peptide" evidence="1">
    <location>
        <begin position="1"/>
        <end position="29"/>
    </location>
</feature>